<evidence type="ECO:0000256" key="4">
    <source>
        <dbReference type="ARBA" id="ARBA00022683"/>
    </source>
</evidence>
<accession>A0A6B3TQG0</accession>
<feature type="modified residue" description="Phosphohistidine; by HPr" evidence="7">
    <location>
        <position position="76"/>
    </location>
</feature>
<evidence type="ECO:0000256" key="7">
    <source>
        <dbReference type="PROSITE-ProRule" id="PRU00418"/>
    </source>
</evidence>
<dbReference type="PIRSF" id="PIRSF000699">
    <property type="entry name" value="PTS_IILac_III"/>
    <property type="match status" value="1"/>
</dbReference>
<dbReference type="RefSeq" id="WP_163251848.1">
    <property type="nucleotide sequence ID" value="NZ_JAAIUV010000014.1"/>
</dbReference>
<dbReference type="PANTHER" id="PTHR34382:SF7">
    <property type="entry name" value="PTS SYSTEM N,N'-DIACETYLCHITOBIOSE-SPECIFIC EIIA COMPONENT"/>
    <property type="match status" value="1"/>
</dbReference>
<keyword evidence="9" id="KW-1185">Reference proteome</keyword>
<dbReference type="PROSITE" id="PS51095">
    <property type="entry name" value="PTS_EIIA_TYPE_3"/>
    <property type="match status" value="1"/>
</dbReference>
<keyword evidence="3" id="KW-0808">Transferase</keyword>
<reference evidence="8" key="1">
    <citation type="submission" date="2020-02" db="EMBL/GenBank/DDBJ databases">
        <title>Bacillus sedimentmangrovi sp. nov., isolated from sediment of the mangrove ecosystem.</title>
        <authorList>
            <person name="Liu G."/>
        </authorList>
    </citation>
    <scope>NUCLEOTIDE SEQUENCE [LARGE SCALE GENOMIC DNA]</scope>
    <source>
        <strain evidence="8">SgZ-7</strain>
    </source>
</reference>
<dbReference type="InterPro" id="IPR036542">
    <property type="entry name" value="PTS_IIA_lac/cel_sf"/>
</dbReference>
<keyword evidence="4" id="KW-0598">Phosphotransferase system</keyword>
<proteinExistence type="predicted"/>
<dbReference type="PANTHER" id="PTHR34382">
    <property type="entry name" value="PTS SYSTEM N,N'-DIACETYLCHITOBIOSE-SPECIFIC EIIA COMPONENT"/>
    <property type="match status" value="1"/>
</dbReference>
<evidence type="ECO:0000313" key="9">
    <source>
        <dbReference type="Proteomes" id="UP000481621"/>
    </source>
</evidence>
<dbReference type="AlphaFoldDB" id="A0A6B3TQG0"/>
<evidence type="ECO:0000256" key="6">
    <source>
        <dbReference type="PIRSR" id="PIRSR000699-2"/>
    </source>
</evidence>
<comment type="caution">
    <text evidence="8">The sequence shown here is derived from an EMBL/GenBank/DDBJ whole genome shotgun (WGS) entry which is preliminary data.</text>
</comment>
<dbReference type="CDD" id="cd00215">
    <property type="entry name" value="PTS_IIA_lac"/>
    <property type="match status" value="1"/>
</dbReference>
<dbReference type="Pfam" id="PF02255">
    <property type="entry name" value="PTS_IIA"/>
    <property type="match status" value="1"/>
</dbReference>
<evidence type="ECO:0000256" key="5">
    <source>
        <dbReference type="PIRSR" id="PIRSR000699-1"/>
    </source>
</evidence>
<evidence type="ECO:0000313" key="8">
    <source>
        <dbReference type="EMBL" id="NEX79235.1"/>
    </source>
</evidence>
<keyword evidence="2" id="KW-0762">Sugar transport</keyword>
<evidence type="ECO:0000256" key="3">
    <source>
        <dbReference type="ARBA" id="ARBA00022679"/>
    </source>
</evidence>
<keyword evidence="1" id="KW-0813">Transport</keyword>
<protein>
    <submittedName>
        <fullName evidence="8">PTS lactose/cellobiose transporter subunit IIA</fullName>
    </submittedName>
</protein>
<name>A0A6B3TQG0_9BACI</name>
<gene>
    <name evidence="8" type="ORF">G4Z05_10150</name>
</gene>
<comment type="cofactor">
    <cofactor evidence="6">
        <name>Mg(2+)</name>
        <dbReference type="ChEBI" id="CHEBI:18420"/>
    </cofactor>
    <text evidence="6">Binds 1 Mg(2+) ion per trimer.</text>
</comment>
<evidence type="ECO:0000256" key="2">
    <source>
        <dbReference type="ARBA" id="ARBA00022597"/>
    </source>
</evidence>
<dbReference type="EMBL" id="JAAIUV010000014">
    <property type="protein sequence ID" value="NEX79235.1"/>
    <property type="molecule type" value="Genomic_DNA"/>
</dbReference>
<dbReference type="GO" id="GO:0016740">
    <property type="term" value="F:transferase activity"/>
    <property type="evidence" value="ECO:0007669"/>
    <property type="project" value="UniProtKB-KW"/>
</dbReference>
<dbReference type="InterPro" id="IPR003188">
    <property type="entry name" value="PTS_IIA_lac/cel"/>
</dbReference>
<dbReference type="Proteomes" id="UP000481621">
    <property type="component" value="Unassembled WGS sequence"/>
</dbReference>
<evidence type="ECO:0000256" key="1">
    <source>
        <dbReference type="ARBA" id="ARBA00022448"/>
    </source>
</evidence>
<dbReference type="GO" id="GO:0009401">
    <property type="term" value="P:phosphoenolpyruvate-dependent sugar phosphotransferase system"/>
    <property type="evidence" value="ECO:0007669"/>
    <property type="project" value="UniProtKB-KW"/>
</dbReference>
<feature type="active site" description="Tele-phosphohistidine intermediate" evidence="5">
    <location>
        <position position="76"/>
    </location>
</feature>
<dbReference type="Gene3D" id="1.20.58.80">
    <property type="entry name" value="Phosphotransferase system, lactose/cellobiose-type IIA subunit"/>
    <property type="match status" value="1"/>
</dbReference>
<keyword evidence="6" id="KW-0460">Magnesium</keyword>
<dbReference type="GO" id="GO:0046872">
    <property type="term" value="F:metal ion binding"/>
    <property type="evidence" value="ECO:0007669"/>
    <property type="project" value="UniProtKB-KW"/>
</dbReference>
<dbReference type="SUPFAM" id="SSF46973">
    <property type="entry name" value="Enzyme IIa from lactose specific PTS, IIa-lac"/>
    <property type="match status" value="1"/>
</dbReference>
<organism evidence="8 9">
    <name type="scientific">Neobacillus thermocopriae</name>
    <dbReference type="NCBI Taxonomy" id="1215031"/>
    <lineage>
        <taxon>Bacteria</taxon>
        <taxon>Bacillati</taxon>
        <taxon>Bacillota</taxon>
        <taxon>Bacilli</taxon>
        <taxon>Bacillales</taxon>
        <taxon>Bacillaceae</taxon>
        <taxon>Neobacillus</taxon>
    </lineage>
</organism>
<sequence>METNIEIIMSLIMNAGNSKSYSMEAIKAAKENDFSLAAEKLKEAETAINAAHSTQTSLLTKEANGEKTEISLLLIHGQDHLMNAITFLDMAKEFVTLYEKVSGFSINVNEGN</sequence>
<feature type="binding site" evidence="6">
    <location>
        <position position="79"/>
    </location>
    <ligand>
        <name>Mg(2+)</name>
        <dbReference type="ChEBI" id="CHEBI:18420"/>
        <note>ligand shared between all trimeric partners</note>
    </ligand>
</feature>
<keyword evidence="6" id="KW-0479">Metal-binding</keyword>